<accession>A0A818NCF7</accession>
<sequence length="122" mass="14014">MSLSPTQDLLDRIDRLHLMLVSELPTLSLTNSQHPISILPRITINSIDPLSITNIANSVRPATFKSEAILIDELQQYIQKMEREREILLRSYSIILQLLKHDNTDNETNLIGSDYPELLYND</sequence>
<dbReference type="EMBL" id="CAJNOU010000044">
    <property type="protein sequence ID" value="CAF0829815.1"/>
    <property type="molecule type" value="Genomic_DNA"/>
</dbReference>
<dbReference type="Proteomes" id="UP000663823">
    <property type="component" value="Unassembled WGS sequence"/>
</dbReference>
<dbReference type="OrthoDB" id="9983308at2759"/>
<dbReference type="EMBL" id="CAJOAX010000502">
    <property type="protein sequence ID" value="CAF3603163.1"/>
    <property type="molecule type" value="Genomic_DNA"/>
</dbReference>
<evidence type="ECO:0000313" key="3">
    <source>
        <dbReference type="EMBL" id="CAF3603163.1"/>
    </source>
</evidence>
<dbReference type="EMBL" id="CAJNOO010000266">
    <property type="protein sequence ID" value="CAF0883002.1"/>
    <property type="molecule type" value="Genomic_DNA"/>
</dbReference>
<evidence type="ECO:0000313" key="1">
    <source>
        <dbReference type="EMBL" id="CAF0829815.1"/>
    </source>
</evidence>
<evidence type="ECO:0000313" key="2">
    <source>
        <dbReference type="EMBL" id="CAF0883002.1"/>
    </source>
</evidence>
<proteinExistence type="predicted"/>
<gene>
    <name evidence="4" type="ORF">FNK824_LOCUS27256</name>
    <name evidence="3" type="ORF">OTI717_LOCUS6913</name>
    <name evidence="2" type="ORF">RFH988_LOCUS8069</name>
    <name evidence="1" type="ORF">SEV965_LOCUS2059</name>
</gene>
<reference evidence="3" key="1">
    <citation type="submission" date="2021-02" db="EMBL/GenBank/DDBJ databases">
        <authorList>
            <person name="Nowell W R."/>
        </authorList>
    </citation>
    <scope>NUCLEOTIDE SEQUENCE</scope>
</reference>
<dbReference type="Proteomes" id="UP000663882">
    <property type="component" value="Unassembled WGS sequence"/>
</dbReference>
<protein>
    <submittedName>
        <fullName evidence="3">Uncharacterized protein</fullName>
    </submittedName>
</protein>
<evidence type="ECO:0000313" key="5">
    <source>
        <dbReference type="Proteomes" id="UP000663823"/>
    </source>
</evidence>
<name>A0A818NCF7_9BILA</name>
<organism evidence="3 5">
    <name type="scientific">Rotaria sordida</name>
    <dbReference type="NCBI Taxonomy" id="392033"/>
    <lineage>
        <taxon>Eukaryota</taxon>
        <taxon>Metazoa</taxon>
        <taxon>Spiralia</taxon>
        <taxon>Gnathifera</taxon>
        <taxon>Rotifera</taxon>
        <taxon>Eurotatoria</taxon>
        <taxon>Bdelloidea</taxon>
        <taxon>Philodinida</taxon>
        <taxon>Philodinidae</taxon>
        <taxon>Rotaria</taxon>
    </lineage>
</organism>
<dbReference type="AlphaFoldDB" id="A0A818NCF7"/>
<dbReference type="Proteomes" id="UP000663889">
    <property type="component" value="Unassembled WGS sequence"/>
</dbReference>
<dbReference type="Proteomes" id="UP000663874">
    <property type="component" value="Unassembled WGS sequence"/>
</dbReference>
<comment type="caution">
    <text evidence="3">The sequence shown here is derived from an EMBL/GenBank/DDBJ whole genome shotgun (WGS) entry which is preliminary data.</text>
</comment>
<dbReference type="EMBL" id="CAJOBE010007016">
    <property type="protein sequence ID" value="CAF4024193.1"/>
    <property type="molecule type" value="Genomic_DNA"/>
</dbReference>
<evidence type="ECO:0000313" key="4">
    <source>
        <dbReference type="EMBL" id="CAF4024193.1"/>
    </source>
</evidence>